<name>A0ABW6ULJ6_9ACTN</name>
<evidence type="ECO:0008006" key="3">
    <source>
        <dbReference type="Google" id="ProtNLM"/>
    </source>
</evidence>
<dbReference type="EMBL" id="JBIAWJ010000012">
    <property type="protein sequence ID" value="MFF4524320.1"/>
    <property type="molecule type" value="Genomic_DNA"/>
</dbReference>
<dbReference type="RefSeq" id="WP_387889035.1">
    <property type="nucleotide sequence ID" value="NZ_JBIAWJ010000012.1"/>
</dbReference>
<dbReference type="Proteomes" id="UP001602058">
    <property type="component" value="Unassembled WGS sequence"/>
</dbReference>
<accession>A0ABW6ULJ6</accession>
<evidence type="ECO:0000313" key="1">
    <source>
        <dbReference type="EMBL" id="MFF4524320.1"/>
    </source>
</evidence>
<reference evidence="1 2" key="1">
    <citation type="submission" date="2024-10" db="EMBL/GenBank/DDBJ databases">
        <title>The Natural Products Discovery Center: Release of the First 8490 Sequenced Strains for Exploring Actinobacteria Biosynthetic Diversity.</title>
        <authorList>
            <person name="Kalkreuter E."/>
            <person name="Kautsar S.A."/>
            <person name="Yang D."/>
            <person name="Bader C.D."/>
            <person name="Teijaro C.N."/>
            <person name="Fluegel L."/>
            <person name="Davis C.M."/>
            <person name="Simpson J.R."/>
            <person name="Lauterbach L."/>
            <person name="Steele A.D."/>
            <person name="Gui C."/>
            <person name="Meng S."/>
            <person name="Li G."/>
            <person name="Viehrig K."/>
            <person name="Ye F."/>
            <person name="Su P."/>
            <person name="Kiefer A.F."/>
            <person name="Nichols A."/>
            <person name="Cepeda A.J."/>
            <person name="Yan W."/>
            <person name="Fan B."/>
            <person name="Jiang Y."/>
            <person name="Adhikari A."/>
            <person name="Zheng C.-J."/>
            <person name="Schuster L."/>
            <person name="Cowan T.M."/>
            <person name="Smanski M.J."/>
            <person name="Chevrette M.G."/>
            <person name="De Carvalho L.P.S."/>
            <person name="Shen B."/>
        </authorList>
    </citation>
    <scope>NUCLEOTIDE SEQUENCE [LARGE SCALE GENOMIC DNA]</scope>
    <source>
        <strain evidence="1 2">NPDC001390</strain>
    </source>
</reference>
<organism evidence="1 2">
    <name type="scientific">Streptomyces bluensis</name>
    <dbReference type="NCBI Taxonomy" id="33897"/>
    <lineage>
        <taxon>Bacteria</taxon>
        <taxon>Bacillati</taxon>
        <taxon>Actinomycetota</taxon>
        <taxon>Actinomycetes</taxon>
        <taxon>Kitasatosporales</taxon>
        <taxon>Streptomycetaceae</taxon>
        <taxon>Streptomyces</taxon>
    </lineage>
</organism>
<gene>
    <name evidence="1" type="ORF">ACFY1D_23305</name>
</gene>
<keyword evidence="2" id="KW-1185">Reference proteome</keyword>
<proteinExistence type="predicted"/>
<sequence>MSSSTVPGPSSNGLYQRIGYRPAQDFAARDFTAPATRTATTSLTATATP</sequence>
<evidence type="ECO:0000313" key="2">
    <source>
        <dbReference type="Proteomes" id="UP001602058"/>
    </source>
</evidence>
<protein>
    <recommendedName>
        <fullName evidence="3">Acetyltransferase</fullName>
    </recommendedName>
</protein>
<comment type="caution">
    <text evidence="1">The sequence shown here is derived from an EMBL/GenBank/DDBJ whole genome shotgun (WGS) entry which is preliminary data.</text>
</comment>